<accession>A0AAD8F3K0</accession>
<name>A0AAD8F3K0_BIOPF</name>
<evidence type="ECO:0000313" key="2">
    <source>
        <dbReference type="Proteomes" id="UP001233172"/>
    </source>
</evidence>
<comment type="caution">
    <text evidence="1">The sequence shown here is derived from an EMBL/GenBank/DDBJ whole genome shotgun (WGS) entry which is preliminary data.</text>
</comment>
<reference evidence="1" key="2">
    <citation type="submission" date="2023-04" db="EMBL/GenBank/DDBJ databases">
        <authorList>
            <person name="Bu L."/>
            <person name="Lu L."/>
            <person name="Laidemitt M.R."/>
            <person name="Zhang S.M."/>
            <person name="Mutuku M."/>
            <person name="Mkoji G."/>
            <person name="Steinauer M."/>
            <person name="Loker E.S."/>
        </authorList>
    </citation>
    <scope>NUCLEOTIDE SEQUENCE</scope>
    <source>
        <strain evidence="1">KasaAsao</strain>
        <tissue evidence="1">Whole Snail</tissue>
    </source>
</reference>
<dbReference type="AlphaFoldDB" id="A0AAD8F3K0"/>
<reference evidence="1" key="1">
    <citation type="journal article" date="2023" name="PLoS Negl. Trop. Dis.">
        <title>A genome sequence for Biomphalaria pfeifferi, the major vector snail for the human-infecting parasite Schistosoma mansoni.</title>
        <authorList>
            <person name="Bu L."/>
            <person name="Lu L."/>
            <person name="Laidemitt M.R."/>
            <person name="Zhang S.M."/>
            <person name="Mutuku M."/>
            <person name="Mkoji G."/>
            <person name="Steinauer M."/>
            <person name="Loker E.S."/>
        </authorList>
    </citation>
    <scope>NUCLEOTIDE SEQUENCE</scope>
    <source>
        <strain evidence="1">KasaAsao</strain>
    </source>
</reference>
<evidence type="ECO:0000313" key="1">
    <source>
        <dbReference type="EMBL" id="KAK0048769.1"/>
    </source>
</evidence>
<sequence length="50" mass="6110">MIFSYLEDDHDVSELAGQFILYSNEWTLAYFKQKKVFFYLWIDHLTIACR</sequence>
<dbReference type="Proteomes" id="UP001233172">
    <property type="component" value="Unassembled WGS sequence"/>
</dbReference>
<organism evidence="1 2">
    <name type="scientific">Biomphalaria pfeifferi</name>
    <name type="common">Bloodfluke planorb</name>
    <name type="synonym">Freshwater snail</name>
    <dbReference type="NCBI Taxonomy" id="112525"/>
    <lineage>
        <taxon>Eukaryota</taxon>
        <taxon>Metazoa</taxon>
        <taxon>Spiralia</taxon>
        <taxon>Lophotrochozoa</taxon>
        <taxon>Mollusca</taxon>
        <taxon>Gastropoda</taxon>
        <taxon>Heterobranchia</taxon>
        <taxon>Euthyneura</taxon>
        <taxon>Panpulmonata</taxon>
        <taxon>Hygrophila</taxon>
        <taxon>Lymnaeoidea</taxon>
        <taxon>Planorbidae</taxon>
        <taxon>Biomphalaria</taxon>
    </lineage>
</organism>
<protein>
    <submittedName>
        <fullName evidence="1">Uncharacterized protein</fullName>
    </submittedName>
</protein>
<feature type="non-terminal residue" evidence="1">
    <location>
        <position position="50"/>
    </location>
</feature>
<keyword evidence="2" id="KW-1185">Reference proteome</keyword>
<proteinExistence type="predicted"/>
<dbReference type="EMBL" id="JASAOG010000134">
    <property type="protein sequence ID" value="KAK0048769.1"/>
    <property type="molecule type" value="Genomic_DNA"/>
</dbReference>
<gene>
    <name evidence="1" type="ORF">Bpfe_021878</name>
</gene>